<feature type="transmembrane region" description="Helical" evidence="1">
    <location>
        <begin position="177"/>
        <end position="198"/>
    </location>
</feature>
<comment type="caution">
    <text evidence="3">The sequence shown here is derived from an EMBL/GenBank/DDBJ whole genome shotgun (WGS) entry which is preliminary data.</text>
</comment>
<organism evidence="3 4">
    <name type="scientific">Favolaschia claudopus</name>
    <dbReference type="NCBI Taxonomy" id="2862362"/>
    <lineage>
        <taxon>Eukaryota</taxon>
        <taxon>Fungi</taxon>
        <taxon>Dikarya</taxon>
        <taxon>Basidiomycota</taxon>
        <taxon>Agaricomycotina</taxon>
        <taxon>Agaricomycetes</taxon>
        <taxon>Agaricomycetidae</taxon>
        <taxon>Agaricales</taxon>
        <taxon>Marasmiineae</taxon>
        <taxon>Mycenaceae</taxon>
        <taxon>Favolaschia</taxon>
    </lineage>
</organism>
<proteinExistence type="predicted"/>
<evidence type="ECO:0000259" key="2">
    <source>
        <dbReference type="Pfam" id="PF20153"/>
    </source>
</evidence>
<evidence type="ECO:0000313" key="3">
    <source>
        <dbReference type="EMBL" id="KAK6981169.1"/>
    </source>
</evidence>
<feature type="transmembrane region" description="Helical" evidence="1">
    <location>
        <begin position="204"/>
        <end position="230"/>
    </location>
</feature>
<evidence type="ECO:0000256" key="1">
    <source>
        <dbReference type="SAM" id="Phobius"/>
    </source>
</evidence>
<keyword evidence="4" id="KW-1185">Reference proteome</keyword>
<dbReference type="EMBL" id="JAWWNJ010000153">
    <property type="protein sequence ID" value="KAK6981169.1"/>
    <property type="molecule type" value="Genomic_DNA"/>
</dbReference>
<sequence>MEHRDASLEDDDAAGAKIWSVYVSEAEKYDKALVQSWKSDMEGLLIFAGLFSAILTAFLIESYKTLTPDSDDDMVLLLGQISAQLSGIANGSTVDLPAREPREPFVPPASSLVCNLLWFISLGLSLSCALTATLVEQWARDFIYKTEMRSSPITRARIFSYLYYGLKRFNMHAVVEVIPLLLHLSLLFFFAGLIAFLVPVNRGVMILSVLLLTTLLAGYATFSVFPVLAYDSPYHTPLSGIVWRSVQVFNELRNAARTGGHFSSIPPDRDSMVQNMIKVAVCVSKERSDRDLHALRWTVKSLADDSELEPFLDGIPDALWSSKGRRRAYDEHIMALLEDRELRVIQRLENFLRGCNSDLLPAETQLRRRATACKALWAIATVLVDFPGLHEPSGQFDHALVKQSRLPLKAEQYEVSARAVLHFTISTSLLLECDAIIDILCLYLVQAGILGPHDQPLSERLAHFRDDMNHLEHLAGRLDITPPCPVPEPIEFTASWIMEFLPQMNFHRSALLQAKRVIFTQYMVDAACLDWLPYEFEATRALFLFDSPSAPQAPYTPRDFGVAFNIIVRDHSKDGPFPQHADEILADLLINYKNTLREDSANDIRHLATYLTMQNLSDSNVLEKCDNGWLYSCLIADLMEDISLGFPMAIGDDTRKGVKAIWELAFSAIQHSRCVFPRSPSFPPKSQDTLNWVRETIGTSATPSAIALIQIHSLMALQRDSRGNKILLPANPFLANIHLPADPHRASVGPPSDLCCLDLRVAIVAEFIHSCRSTISRYQEPPYKSEDTMRILTDFVPAYTVTIQQHFAAIWRDAMKKLSGTRLQVALTEILLNSRLLSMYEGELEEGPGYCWLNDPNASRVFIEGLTFVEQREDISSALRTSIQTIRSSMAKHQRTSENNVDSSE</sequence>
<name>A0AAV9ZHA6_9AGAR</name>
<keyword evidence="1" id="KW-1133">Transmembrane helix</keyword>
<dbReference type="Pfam" id="PF20153">
    <property type="entry name" value="DUF6535"/>
    <property type="match status" value="1"/>
</dbReference>
<feature type="transmembrane region" description="Helical" evidence="1">
    <location>
        <begin position="43"/>
        <end position="60"/>
    </location>
</feature>
<keyword evidence="1" id="KW-0812">Transmembrane</keyword>
<dbReference type="AlphaFoldDB" id="A0AAV9ZHA6"/>
<protein>
    <recommendedName>
        <fullName evidence="2">DUF6535 domain-containing protein</fullName>
    </recommendedName>
</protein>
<gene>
    <name evidence="3" type="ORF">R3P38DRAFT_3115393</name>
</gene>
<feature type="transmembrane region" description="Helical" evidence="1">
    <location>
        <begin position="116"/>
        <end position="135"/>
    </location>
</feature>
<accession>A0AAV9ZHA6</accession>
<dbReference type="InterPro" id="IPR045338">
    <property type="entry name" value="DUF6535"/>
</dbReference>
<feature type="domain" description="DUF6535" evidence="2">
    <location>
        <begin position="19"/>
        <end position="198"/>
    </location>
</feature>
<reference evidence="3 4" key="1">
    <citation type="journal article" date="2024" name="J Genomics">
        <title>Draft genome sequencing and assembly of Favolaschia claudopus CIRM-BRFM 2984 isolated from oak limbs.</title>
        <authorList>
            <person name="Navarro D."/>
            <person name="Drula E."/>
            <person name="Chaduli D."/>
            <person name="Cazenave R."/>
            <person name="Ahrendt S."/>
            <person name="Wang J."/>
            <person name="Lipzen A."/>
            <person name="Daum C."/>
            <person name="Barry K."/>
            <person name="Grigoriev I.V."/>
            <person name="Favel A."/>
            <person name="Rosso M.N."/>
            <person name="Martin F."/>
        </authorList>
    </citation>
    <scope>NUCLEOTIDE SEQUENCE [LARGE SCALE GENOMIC DNA]</scope>
    <source>
        <strain evidence="3 4">CIRM-BRFM 2984</strain>
    </source>
</reference>
<dbReference type="Proteomes" id="UP001362999">
    <property type="component" value="Unassembled WGS sequence"/>
</dbReference>
<evidence type="ECO:0000313" key="4">
    <source>
        <dbReference type="Proteomes" id="UP001362999"/>
    </source>
</evidence>
<keyword evidence="1" id="KW-0472">Membrane</keyword>